<feature type="compositionally biased region" description="Polar residues" evidence="1">
    <location>
        <begin position="78"/>
        <end position="92"/>
    </location>
</feature>
<evidence type="ECO:0000313" key="3">
    <source>
        <dbReference type="Proteomes" id="UP000324585"/>
    </source>
</evidence>
<dbReference type="Proteomes" id="UP000324585">
    <property type="component" value="Unassembled WGS sequence"/>
</dbReference>
<feature type="compositionally biased region" description="Basic and acidic residues" evidence="1">
    <location>
        <begin position="97"/>
        <end position="106"/>
    </location>
</feature>
<gene>
    <name evidence="2" type="ORF">FVE85_0062</name>
</gene>
<feature type="region of interest" description="Disordered" evidence="1">
    <location>
        <begin position="1"/>
        <end position="108"/>
    </location>
</feature>
<keyword evidence="3" id="KW-1185">Reference proteome</keyword>
<protein>
    <submittedName>
        <fullName evidence="2">Uncharacterized protein</fullName>
    </submittedName>
</protein>
<comment type="caution">
    <text evidence="2">The sequence shown here is derived from an EMBL/GenBank/DDBJ whole genome shotgun (WGS) entry which is preliminary data.</text>
</comment>
<name>A0A5J4Z0I3_PORPP</name>
<proteinExistence type="predicted"/>
<reference evidence="3" key="1">
    <citation type="journal article" date="2019" name="Nat. Commun.">
        <title>Expansion of phycobilisome linker gene families in mesophilic red algae.</title>
        <authorList>
            <person name="Lee J."/>
            <person name="Kim D."/>
            <person name="Bhattacharya D."/>
            <person name="Yoon H.S."/>
        </authorList>
    </citation>
    <scope>NUCLEOTIDE SEQUENCE [LARGE SCALE GENOMIC DNA]</scope>
    <source>
        <strain evidence="3">CCMP 1328</strain>
    </source>
</reference>
<evidence type="ECO:0000313" key="2">
    <source>
        <dbReference type="EMBL" id="KAA8496333.1"/>
    </source>
</evidence>
<dbReference type="EMBL" id="VRMN01000002">
    <property type="protein sequence ID" value="KAA8496333.1"/>
    <property type="molecule type" value="Genomic_DNA"/>
</dbReference>
<evidence type="ECO:0000256" key="1">
    <source>
        <dbReference type="SAM" id="MobiDB-lite"/>
    </source>
</evidence>
<feature type="compositionally biased region" description="Low complexity" evidence="1">
    <location>
        <begin position="1"/>
        <end position="13"/>
    </location>
</feature>
<accession>A0A5J4Z0I3</accession>
<sequence>MNAAADENPWAAALKRKTSSGNEDGERPPRTRARHSWSRTSEKHAGPRVAVGMVQGEGRNGGEEEELPMQTKHRKQADNSSPHSPGAVTTTDCGEDVAGRPEHSSVHENAPCFCRSSLRLTPKYGHGLSFQSNDSSSSEQTNRVFLVMRVGGPAVIILVVQFAQPMGITMEQESLGKKTLGLDCGGMVTRWIHAEHKAFRARHANSYHQSVRHNARREWESVRSERRVGPLAPLGRLIGILTETSLPYFKPATVEPQRTTSLPSELWGYRSLWTLSRVAVSSHVTYHEGLAHFCTYVLERTGFALCAPGQCRALLVGVDDVQRTVWLFLDLDTLASEIITPDNTCKRHALCRATSRAHALQRATVDEVHMQVAACLAREYSIVLQIIFVGV</sequence>
<organism evidence="2 3">
    <name type="scientific">Porphyridium purpureum</name>
    <name type="common">Red alga</name>
    <name type="synonym">Porphyridium cruentum</name>
    <dbReference type="NCBI Taxonomy" id="35688"/>
    <lineage>
        <taxon>Eukaryota</taxon>
        <taxon>Rhodophyta</taxon>
        <taxon>Bangiophyceae</taxon>
        <taxon>Porphyridiales</taxon>
        <taxon>Porphyridiaceae</taxon>
        <taxon>Porphyridium</taxon>
    </lineage>
</organism>
<dbReference type="AlphaFoldDB" id="A0A5J4Z0I3"/>